<gene>
    <name evidence="1" type="ORF">COU01_02200</name>
</gene>
<organism evidence="1 2">
    <name type="scientific">Candidatus Falkowbacteria bacterium CG10_big_fil_rev_8_21_14_0_10_44_15</name>
    <dbReference type="NCBI Taxonomy" id="1974569"/>
    <lineage>
        <taxon>Bacteria</taxon>
        <taxon>Candidatus Falkowiibacteriota</taxon>
    </lineage>
</organism>
<evidence type="ECO:0000313" key="2">
    <source>
        <dbReference type="Proteomes" id="UP000228510"/>
    </source>
</evidence>
<evidence type="ECO:0000313" key="1">
    <source>
        <dbReference type="EMBL" id="PIR92365.1"/>
    </source>
</evidence>
<proteinExistence type="predicted"/>
<dbReference type="AlphaFoldDB" id="A0A2H0UZY1"/>
<comment type="caution">
    <text evidence="1">The sequence shown here is derived from an EMBL/GenBank/DDBJ whole genome shotgun (WGS) entry which is preliminary data.</text>
</comment>
<dbReference type="EMBL" id="PFAT01000028">
    <property type="protein sequence ID" value="PIR92365.1"/>
    <property type="molecule type" value="Genomic_DNA"/>
</dbReference>
<dbReference type="Proteomes" id="UP000228510">
    <property type="component" value="Unassembled WGS sequence"/>
</dbReference>
<accession>A0A2H0UZY1</accession>
<protein>
    <submittedName>
        <fullName evidence="1">Uncharacterized protein</fullName>
    </submittedName>
</protein>
<name>A0A2H0UZY1_9BACT</name>
<sequence>MQGEKLIIAILVSLALGGLVWSAVSIFSGQAAVSPLVNNQENFAKALQAELPDKCQTPPGYTESDWQEHLSHHPDLYAECFTDSK</sequence>
<reference evidence="2" key="1">
    <citation type="submission" date="2017-09" db="EMBL/GenBank/DDBJ databases">
        <title>Depth-based differentiation of microbial function through sediment-hosted aquifers and enrichment of novel symbionts in the deep terrestrial subsurface.</title>
        <authorList>
            <person name="Probst A.J."/>
            <person name="Ladd B."/>
            <person name="Jarett J.K."/>
            <person name="Geller-Mcgrath D.E."/>
            <person name="Sieber C.M.K."/>
            <person name="Emerson J.B."/>
            <person name="Anantharaman K."/>
            <person name="Thomas B.C."/>
            <person name="Malmstrom R."/>
            <person name="Stieglmeier M."/>
            <person name="Klingl A."/>
            <person name="Woyke T."/>
            <person name="Ryan C.M."/>
            <person name="Banfield J.F."/>
        </authorList>
    </citation>
    <scope>NUCLEOTIDE SEQUENCE [LARGE SCALE GENOMIC DNA]</scope>
</reference>